<keyword evidence="5" id="KW-0285">Flavoprotein</keyword>
<organism evidence="13">
    <name type="scientific">uncultured Solirubrobacteraceae bacterium</name>
    <dbReference type="NCBI Taxonomy" id="1162706"/>
    <lineage>
        <taxon>Bacteria</taxon>
        <taxon>Bacillati</taxon>
        <taxon>Actinomycetota</taxon>
        <taxon>Thermoleophilia</taxon>
        <taxon>Solirubrobacterales</taxon>
        <taxon>Solirubrobacteraceae</taxon>
        <taxon>environmental samples</taxon>
    </lineage>
</organism>
<dbReference type="GO" id="GO:0004107">
    <property type="term" value="F:chorismate synthase activity"/>
    <property type="evidence" value="ECO:0007669"/>
    <property type="project" value="UniProtKB-UniRule"/>
</dbReference>
<proteinExistence type="inferred from homology"/>
<dbReference type="AlphaFoldDB" id="A0A6J4RJ49"/>
<evidence type="ECO:0000256" key="9">
    <source>
        <dbReference type="ARBA" id="ARBA00023141"/>
    </source>
</evidence>
<keyword evidence="4 12" id="KW-0028">Amino-acid biosynthesis</keyword>
<evidence type="ECO:0000313" key="13">
    <source>
        <dbReference type="EMBL" id="CAA9474972.1"/>
    </source>
</evidence>
<dbReference type="GO" id="GO:0009423">
    <property type="term" value="P:chorismate biosynthetic process"/>
    <property type="evidence" value="ECO:0007669"/>
    <property type="project" value="UniProtKB-UniRule"/>
</dbReference>
<dbReference type="GO" id="GO:0010181">
    <property type="term" value="F:FMN binding"/>
    <property type="evidence" value="ECO:0007669"/>
    <property type="project" value="TreeGrafter"/>
</dbReference>
<dbReference type="InterPro" id="IPR020541">
    <property type="entry name" value="Chorismate_synthase_CS"/>
</dbReference>
<evidence type="ECO:0000256" key="11">
    <source>
        <dbReference type="NCBIfam" id="TIGR00033"/>
    </source>
</evidence>
<evidence type="ECO:0000256" key="5">
    <source>
        <dbReference type="ARBA" id="ARBA00022630"/>
    </source>
</evidence>
<keyword evidence="8" id="KW-0521">NADP</keyword>
<dbReference type="PANTHER" id="PTHR21085">
    <property type="entry name" value="CHORISMATE SYNTHASE"/>
    <property type="match status" value="1"/>
</dbReference>
<dbReference type="UniPathway" id="UPA00053">
    <property type="reaction ID" value="UER00090"/>
</dbReference>
<evidence type="ECO:0000256" key="3">
    <source>
        <dbReference type="ARBA" id="ARBA00013036"/>
    </source>
</evidence>
<keyword evidence="10 12" id="KW-0456">Lyase</keyword>
<reference evidence="13" key="1">
    <citation type="submission" date="2020-02" db="EMBL/GenBank/DDBJ databases">
        <authorList>
            <person name="Meier V. D."/>
        </authorList>
    </citation>
    <scope>NUCLEOTIDE SEQUENCE</scope>
    <source>
        <strain evidence="13">AVDCRST_MAG85</strain>
    </source>
</reference>
<evidence type="ECO:0000256" key="2">
    <source>
        <dbReference type="ARBA" id="ARBA00008014"/>
    </source>
</evidence>
<dbReference type="EMBL" id="CADCVT010000026">
    <property type="protein sequence ID" value="CAA9474972.1"/>
    <property type="molecule type" value="Genomic_DNA"/>
</dbReference>
<comment type="similarity">
    <text evidence="2 12">Belongs to the chorismate synthase family.</text>
</comment>
<dbReference type="CDD" id="cd07304">
    <property type="entry name" value="Chorismate_synthase"/>
    <property type="match status" value="1"/>
</dbReference>
<dbReference type="GO" id="GO:0005829">
    <property type="term" value="C:cytosol"/>
    <property type="evidence" value="ECO:0007669"/>
    <property type="project" value="TreeGrafter"/>
</dbReference>
<comment type="cofactor">
    <cofactor evidence="12">
        <name>FMNH2</name>
        <dbReference type="ChEBI" id="CHEBI:57618"/>
    </cofactor>
    <text evidence="12">Reduced FMN (FMNH(2)).</text>
</comment>
<dbReference type="InterPro" id="IPR035904">
    <property type="entry name" value="Chorismate_synth_AroC_sf"/>
</dbReference>
<dbReference type="GO" id="GO:0009073">
    <property type="term" value="P:aromatic amino acid family biosynthetic process"/>
    <property type="evidence" value="ECO:0007669"/>
    <property type="project" value="UniProtKB-KW"/>
</dbReference>
<evidence type="ECO:0000256" key="8">
    <source>
        <dbReference type="ARBA" id="ARBA00022857"/>
    </source>
</evidence>
<dbReference type="InterPro" id="IPR000453">
    <property type="entry name" value="Chorismate_synth"/>
</dbReference>
<comment type="pathway">
    <text evidence="1 12">Metabolic intermediate biosynthesis; chorismate biosynthesis; chorismate from D-erythrose 4-phosphate and phosphoenolpyruvate: step 7/7.</text>
</comment>
<dbReference type="PROSITE" id="PS00787">
    <property type="entry name" value="CHORISMATE_SYNTHASE_1"/>
    <property type="match status" value="1"/>
</dbReference>
<dbReference type="PANTHER" id="PTHR21085:SF0">
    <property type="entry name" value="CHORISMATE SYNTHASE"/>
    <property type="match status" value="1"/>
</dbReference>
<sequence length="269" mass="28902">MALKLITAGESHGPGLTCIVEGLPAGLALDREAIDRDMARRQLGHGRGGRMKIEKDHADITSGVRHGVTMGGPIAVGVPNRDYKNWEDRMNPWPVEAEIPEVHLPRPGHADLVGTWKFKHTDVRNVLERASARETAARVAGGALAKEFLRALGVTVISHVVQIGPVRATLPDDLGPEHFIGVDDDPVRCLDREASAAMVEHINIQRKRNESLGGVFEVRAFGVVPGLGSHTSWEQRLDGRLSMALASIQAIKGVGLGEGFDLAGKPGSE</sequence>
<name>A0A6J4RJ49_9ACTN</name>
<evidence type="ECO:0000256" key="6">
    <source>
        <dbReference type="ARBA" id="ARBA00022643"/>
    </source>
</evidence>
<gene>
    <name evidence="13" type="ORF">AVDCRST_MAG85-234</name>
</gene>
<dbReference type="PROSITE" id="PS00788">
    <property type="entry name" value="CHORISMATE_SYNTHASE_2"/>
    <property type="match status" value="1"/>
</dbReference>
<feature type="non-terminal residue" evidence="13">
    <location>
        <position position="269"/>
    </location>
</feature>
<dbReference type="NCBIfam" id="TIGR00033">
    <property type="entry name" value="aroC"/>
    <property type="match status" value="1"/>
</dbReference>
<keyword evidence="6" id="KW-0288">FMN</keyword>
<accession>A0A6J4RJ49</accession>
<dbReference type="Pfam" id="PF01264">
    <property type="entry name" value="Chorismate_synt"/>
    <property type="match status" value="1"/>
</dbReference>
<dbReference type="SUPFAM" id="SSF103263">
    <property type="entry name" value="Chorismate synthase, AroC"/>
    <property type="match status" value="1"/>
</dbReference>
<keyword evidence="7" id="KW-0274">FAD</keyword>
<evidence type="ECO:0000256" key="1">
    <source>
        <dbReference type="ARBA" id="ARBA00005044"/>
    </source>
</evidence>
<dbReference type="EC" id="4.2.3.5" evidence="3 11"/>
<dbReference type="Gene3D" id="3.60.150.10">
    <property type="entry name" value="Chorismate synthase AroC"/>
    <property type="match status" value="1"/>
</dbReference>
<protein>
    <recommendedName>
        <fullName evidence="3 11">Chorismate synthase</fullName>
        <ecNumber evidence="3 11">4.2.3.5</ecNumber>
    </recommendedName>
</protein>
<evidence type="ECO:0000256" key="10">
    <source>
        <dbReference type="ARBA" id="ARBA00023239"/>
    </source>
</evidence>
<evidence type="ECO:0000256" key="7">
    <source>
        <dbReference type="ARBA" id="ARBA00022827"/>
    </source>
</evidence>
<dbReference type="GO" id="GO:0008652">
    <property type="term" value="P:amino acid biosynthetic process"/>
    <property type="evidence" value="ECO:0007669"/>
    <property type="project" value="UniProtKB-KW"/>
</dbReference>
<keyword evidence="9 12" id="KW-0057">Aromatic amino acid biosynthesis</keyword>
<evidence type="ECO:0000256" key="12">
    <source>
        <dbReference type="RuleBase" id="RU000605"/>
    </source>
</evidence>
<comment type="catalytic activity">
    <reaction evidence="12">
        <text>5-O-(1-carboxyvinyl)-3-phosphoshikimate = chorismate + phosphate</text>
        <dbReference type="Rhea" id="RHEA:21020"/>
        <dbReference type="ChEBI" id="CHEBI:29748"/>
        <dbReference type="ChEBI" id="CHEBI:43474"/>
        <dbReference type="ChEBI" id="CHEBI:57701"/>
        <dbReference type="EC" id="4.2.3.5"/>
    </reaction>
</comment>
<evidence type="ECO:0000256" key="4">
    <source>
        <dbReference type="ARBA" id="ARBA00022605"/>
    </source>
</evidence>